<dbReference type="Proteomes" id="UP000663873">
    <property type="component" value="Unassembled WGS sequence"/>
</dbReference>
<reference evidence="4" key="1">
    <citation type="submission" date="2021-02" db="EMBL/GenBank/DDBJ databases">
        <authorList>
            <person name="Nowell W R."/>
        </authorList>
    </citation>
    <scope>NUCLEOTIDE SEQUENCE</scope>
</reference>
<comment type="caution">
    <text evidence="4">The sequence shown here is derived from an EMBL/GenBank/DDBJ whole genome shotgun (WGS) entry which is preliminary data.</text>
</comment>
<dbReference type="OrthoDB" id="10367802at2759"/>
<dbReference type="Proteomes" id="UP000663869">
    <property type="component" value="Unassembled WGS sequence"/>
</dbReference>
<dbReference type="EMBL" id="CAJOBQ010001408">
    <property type="protein sequence ID" value="CAF4484533.1"/>
    <property type="molecule type" value="Genomic_DNA"/>
</dbReference>
<dbReference type="Proteomes" id="UP000663848">
    <property type="component" value="Unassembled WGS sequence"/>
</dbReference>
<evidence type="ECO:0000313" key="4">
    <source>
        <dbReference type="EMBL" id="CAF3653762.1"/>
    </source>
</evidence>
<organism evidence="4 9">
    <name type="scientific">Rotaria socialis</name>
    <dbReference type="NCBI Taxonomy" id="392032"/>
    <lineage>
        <taxon>Eukaryota</taxon>
        <taxon>Metazoa</taxon>
        <taxon>Spiralia</taxon>
        <taxon>Gnathifera</taxon>
        <taxon>Rotifera</taxon>
        <taxon>Eurotatoria</taxon>
        <taxon>Bdelloidea</taxon>
        <taxon>Philodinida</taxon>
        <taxon>Philodinidae</taxon>
        <taxon>Rotaria</taxon>
    </lineage>
</organism>
<evidence type="ECO:0000313" key="5">
    <source>
        <dbReference type="EMBL" id="CAF4230230.1"/>
    </source>
</evidence>
<evidence type="ECO:0000313" key="7">
    <source>
        <dbReference type="EMBL" id="CAF4484533.1"/>
    </source>
</evidence>
<dbReference type="Proteomes" id="UP000663872">
    <property type="component" value="Unassembled WGS sequence"/>
</dbReference>
<evidence type="ECO:0000313" key="10">
    <source>
        <dbReference type="Proteomes" id="UP000663873"/>
    </source>
</evidence>
<dbReference type="EMBL" id="CAJOBR010000989">
    <property type="protein sequence ID" value="CAF4567326.1"/>
    <property type="molecule type" value="Genomic_DNA"/>
</dbReference>
<proteinExistence type="predicted"/>
<name>A0A818RGD4_9BILA</name>
<dbReference type="AlphaFoldDB" id="A0A818RGD4"/>
<evidence type="ECO:0000313" key="9">
    <source>
        <dbReference type="Proteomes" id="UP000663833"/>
    </source>
</evidence>
<evidence type="ECO:0000313" key="3">
    <source>
        <dbReference type="EMBL" id="CAF3584746.1"/>
    </source>
</evidence>
<sequence length="174" mass="19887">MISTITTCMNQADNIDIALQEVKASRDLRDSISNLDFQIANYLEDNKQLKTMHKDIVLWNKIPDIATLKARTPKFKLMNMEQVFQGLNDVTQSQTDKIVDSGDHDKGVIYERVAFGKIGKDYLTIIMMAEFKEKPPGITAFFSKLISTGINSAQNFGEKLKKGFNWFWNKNDEL</sequence>
<evidence type="ECO:0000313" key="8">
    <source>
        <dbReference type="EMBL" id="CAF4567326.1"/>
    </source>
</evidence>
<dbReference type="EMBL" id="CAJNYD010004976">
    <property type="protein sequence ID" value="CAF3653762.1"/>
    <property type="molecule type" value="Genomic_DNA"/>
</dbReference>
<evidence type="ECO:0000313" key="1">
    <source>
        <dbReference type="EMBL" id="CAF3348673.1"/>
    </source>
</evidence>
<evidence type="ECO:0000313" key="2">
    <source>
        <dbReference type="EMBL" id="CAF3410860.1"/>
    </source>
</evidence>
<dbReference type="EMBL" id="CAJNYT010003609">
    <property type="protein sequence ID" value="CAF3584746.1"/>
    <property type="molecule type" value="Genomic_DNA"/>
</dbReference>
<dbReference type="Proteomes" id="UP000663825">
    <property type="component" value="Unassembled WGS sequence"/>
</dbReference>
<evidence type="ECO:0000313" key="6">
    <source>
        <dbReference type="EMBL" id="CAF4392821.1"/>
    </source>
</evidence>
<dbReference type="EMBL" id="CAJNXB010005134">
    <property type="protein sequence ID" value="CAF3410860.1"/>
    <property type="molecule type" value="Genomic_DNA"/>
</dbReference>
<dbReference type="Proteomes" id="UP000663833">
    <property type="component" value="Unassembled WGS sequence"/>
</dbReference>
<dbReference type="Proteomes" id="UP000663862">
    <property type="component" value="Unassembled WGS sequence"/>
</dbReference>
<dbReference type="EMBL" id="CAJNYU010000311">
    <property type="protein sequence ID" value="CAF3348673.1"/>
    <property type="molecule type" value="Genomic_DNA"/>
</dbReference>
<dbReference type="Proteomes" id="UP000663851">
    <property type="component" value="Unassembled WGS sequence"/>
</dbReference>
<accession>A0A818RGD4</accession>
<dbReference type="EMBL" id="CAJOBO010001592">
    <property type="protein sequence ID" value="CAF4392821.1"/>
    <property type="molecule type" value="Genomic_DNA"/>
</dbReference>
<gene>
    <name evidence="1" type="ORF">FME351_LOCUS4277</name>
    <name evidence="3" type="ORF">GRG538_LOCUS21895</name>
    <name evidence="6" type="ORF">HFQ381_LOCUS19534</name>
    <name evidence="4" type="ORF">LUA448_LOCUS33122</name>
    <name evidence="8" type="ORF">QYT958_LOCUS9394</name>
    <name evidence="2" type="ORF">TIS948_LOCUS28576</name>
    <name evidence="7" type="ORF">TSG867_LOCUS19804</name>
    <name evidence="5" type="ORF">UJA718_LOCUS8287</name>
</gene>
<dbReference type="EMBL" id="CAJOBP010000873">
    <property type="protein sequence ID" value="CAF4230230.1"/>
    <property type="molecule type" value="Genomic_DNA"/>
</dbReference>
<protein>
    <submittedName>
        <fullName evidence="4">Uncharacterized protein</fullName>
    </submittedName>
</protein>
<keyword evidence="10" id="KW-1185">Reference proteome</keyword>